<protein>
    <recommendedName>
        <fullName evidence="3">PsbP C-terminal domain-containing protein</fullName>
    </recommendedName>
</protein>
<dbReference type="AlphaFoldDB" id="A0A1U7J7M3"/>
<evidence type="ECO:0000313" key="2">
    <source>
        <dbReference type="Proteomes" id="UP000185557"/>
    </source>
</evidence>
<name>A0A1U7J7M3_9CYAN</name>
<accession>A0A1U7J7M3</accession>
<dbReference type="EMBL" id="MRCG01000004">
    <property type="protein sequence ID" value="OKH49066.1"/>
    <property type="molecule type" value="Genomic_DNA"/>
</dbReference>
<organism evidence="1 2">
    <name type="scientific">Phormidium tenue NIES-30</name>
    <dbReference type="NCBI Taxonomy" id="549789"/>
    <lineage>
        <taxon>Bacteria</taxon>
        <taxon>Bacillati</taxon>
        <taxon>Cyanobacteriota</taxon>
        <taxon>Cyanophyceae</taxon>
        <taxon>Oscillatoriophycideae</taxon>
        <taxon>Oscillatoriales</taxon>
        <taxon>Oscillatoriaceae</taxon>
        <taxon>Phormidium</taxon>
    </lineage>
</organism>
<sequence length="204" mass="22158">MAGVTGAGQRVRPILVAGLVALGLAGCSTLGLSRSPEGTSEMSNQYVAQGFRGNMLVSRIKPVQIRLPSGWSAAPAGTLHNNADLEAYNLDENMFLVVLGENREAVAPGNIEEQANIYLQILKGGFSQVLANQRRTSVERISSFPAVQYEVRGDVSEQAVAYLHTTIEMGEEYYQVVVWTPDDLRMANADAMRAIVEEFRAAQL</sequence>
<dbReference type="Proteomes" id="UP000185557">
    <property type="component" value="Unassembled WGS sequence"/>
</dbReference>
<evidence type="ECO:0008006" key="3">
    <source>
        <dbReference type="Google" id="ProtNLM"/>
    </source>
</evidence>
<keyword evidence="2" id="KW-1185">Reference proteome</keyword>
<evidence type="ECO:0000313" key="1">
    <source>
        <dbReference type="EMBL" id="OKH49066.1"/>
    </source>
</evidence>
<dbReference type="STRING" id="549789.NIES30_07805"/>
<proteinExistence type="predicted"/>
<reference evidence="1 2" key="1">
    <citation type="submission" date="2016-11" db="EMBL/GenBank/DDBJ databases">
        <title>Draft Genome Sequences of Nine Cyanobacterial Strains from Diverse Habitats.</title>
        <authorList>
            <person name="Zhu T."/>
            <person name="Hou S."/>
            <person name="Lu X."/>
            <person name="Hess W.R."/>
        </authorList>
    </citation>
    <scope>NUCLEOTIDE SEQUENCE [LARGE SCALE GENOMIC DNA]</scope>
    <source>
        <strain evidence="1 2">NIES-30</strain>
    </source>
</reference>
<comment type="caution">
    <text evidence="1">The sequence shown here is derived from an EMBL/GenBank/DDBJ whole genome shotgun (WGS) entry which is preliminary data.</text>
</comment>
<dbReference type="OrthoDB" id="529943at2"/>
<gene>
    <name evidence="1" type="ORF">NIES30_07805</name>
</gene>
<dbReference type="RefSeq" id="WP_073607847.1">
    <property type="nucleotide sequence ID" value="NZ_MRCG01000004.1"/>
</dbReference>